<evidence type="ECO:0000313" key="2">
    <source>
        <dbReference type="EMBL" id="CAG7558996.1"/>
    </source>
</evidence>
<protein>
    <recommendedName>
        <fullName evidence="1">Heterokaryon incompatibility domain-containing protein</fullName>
    </recommendedName>
</protein>
<accession>A0A8J2NA08</accession>
<evidence type="ECO:0000259" key="1">
    <source>
        <dbReference type="Pfam" id="PF06985"/>
    </source>
</evidence>
<reference evidence="2" key="1">
    <citation type="submission" date="2021-05" db="EMBL/GenBank/DDBJ databases">
        <authorList>
            <person name="Khan N."/>
        </authorList>
    </citation>
    <scope>NUCLEOTIDE SEQUENCE</scope>
</reference>
<feature type="domain" description="Heterokaryon incompatibility" evidence="1">
    <location>
        <begin position="129"/>
        <end position="277"/>
    </location>
</feature>
<comment type="caution">
    <text evidence="2">The sequence shown here is derived from an EMBL/GenBank/DDBJ whole genome shotgun (WGS) entry which is preliminary data.</text>
</comment>
<dbReference type="EMBL" id="CAJSTJ010000128">
    <property type="protein sequence ID" value="CAG7558996.1"/>
    <property type="molecule type" value="Genomic_DNA"/>
</dbReference>
<dbReference type="Pfam" id="PF06985">
    <property type="entry name" value="HET"/>
    <property type="match status" value="1"/>
</dbReference>
<dbReference type="AlphaFoldDB" id="A0A8J2NA08"/>
<proteinExistence type="predicted"/>
<organism evidence="2 3">
    <name type="scientific">Fusarium equiseti</name>
    <name type="common">Fusarium scirpi</name>
    <dbReference type="NCBI Taxonomy" id="61235"/>
    <lineage>
        <taxon>Eukaryota</taxon>
        <taxon>Fungi</taxon>
        <taxon>Dikarya</taxon>
        <taxon>Ascomycota</taxon>
        <taxon>Pezizomycotina</taxon>
        <taxon>Sordariomycetes</taxon>
        <taxon>Hypocreomycetidae</taxon>
        <taxon>Hypocreales</taxon>
        <taxon>Nectriaceae</taxon>
        <taxon>Fusarium</taxon>
        <taxon>Fusarium incarnatum-equiseti species complex</taxon>
    </lineage>
</organism>
<name>A0A8J2NA08_FUSEQ</name>
<dbReference type="PANTHER" id="PTHR33112:SF9">
    <property type="entry name" value="HETEROKARYON INCOMPATIBILITY DOMAIN-CONTAINING PROTEIN"/>
    <property type="match status" value="1"/>
</dbReference>
<evidence type="ECO:0000313" key="3">
    <source>
        <dbReference type="Proteomes" id="UP000693738"/>
    </source>
</evidence>
<dbReference type="InterPro" id="IPR010730">
    <property type="entry name" value="HET"/>
</dbReference>
<gene>
    <name evidence="2" type="ORF">FEQUK3_LOCUS4713</name>
</gene>
<dbReference type="PANTHER" id="PTHR33112">
    <property type="entry name" value="DOMAIN PROTEIN, PUTATIVE-RELATED"/>
    <property type="match status" value="1"/>
</dbReference>
<dbReference type="Proteomes" id="UP000693738">
    <property type="component" value="Unassembled WGS sequence"/>
</dbReference>
<sequence length="469" mass="53209">MWMVTYNPSTRKLPIYDYQHILRLGLWSRKYFGEYFGKSIDDGNVTIADEGLSETMDGHTNDSGNAKTLALSWLAKCMQNADGQHDICNRRHEGYIPTRLLDVKQALQNKVVRLVCLSQDEEELKSTEYASLSNCWGAHGAKQNPKLFTTNIESRQAEGLDWESLPKTFQDTFRIPSWLGLDWLWIDSMCIIQDSQSDWKHEASVMDKVYMNAKVNISADKGEDSRSGFFAQRNKVDITPLHFDATNLDREWIVTTENSFGWMESAPSLSRAWIHRERQLLKPILHFTDKEMIWECCGIGKITNLAFCVVFASMARLVLYLIFKTWENITQTLLYGDLASSREIFLAIIAACMPPYAVLKRVLTKMTTVISTSKTKQDEGSNVTDGSDRLATLVTIGQKTSRGKNITTIHGDRSFERLDDSGSLQGSTDGLYDNGAGDADHKQGKWSKIHVRHEVAVEHTTDNIPMRNL</sequence>